<reference evidence="2" key="2">
    <citation type="submission" date="2015-01" db="EMBL/GenBank/DDBJ databases">
        <title>Evolutionary Origins and Diversification of the Mycorrhizal Mutualists.</title>
        <authorList>
            <consortium name="DOE Joint Genome Institute"/>
            <consortium name="Mycorrhizal Genomics Consortium"/>
            <person name="Kohler A."/>
            <person name="Kuo A."/>
            <person name="Nagy L.G."/>
            <person name="Floudas D."/>
            <person name="Copeland A."/>
            <person name="Barry K.W."/>
            <person name="Cichocki N."/>
            <person name="Veneault-Fourrey C."/>
            <person name="LaButti K."/>
            <person name="Lindquist E.A."/>
            <person name="Lipzen A."/>
            <person name="Lundell T."/>
            <person name="Morin E."/>
            <person name="Murat C."/>
            <person name="Riley R."/>
            <person name="Ohm R."/>
            <person name="Sun H."/>
            <person name="Tunlid A."/>
            <person name="Henrissat B."/>
            <person name="Grigoriev I.V."/>
            <person name="Hibbett D.S."/>
            <person name="Martin F."/>
        </authorList>
    </citation>
    <scope>NUCLEOTIDE SEQUENCE [LARGE SCALE GENOMIC DNA]</scope>
    <source>
        <strain evidence="2">Marx 270</strain>
    </source>
</reference>
<keyword evidence="2" id="KW-1185">Reference proteome</keyword>
<dbReference type="EMBL" id="KN831969">
    <property type="protein sequence ID" value="KIO04788.1"/>
    <property type="molecule type" value="Genomic_DNA"/>
</dbReference>
<reference evidence="1 2" key="1">
    <citation type="submission" date="2014-04" db="EMBL/GenBank/DDBJ databases">
        <authorList>
            <consortium name="DOE Joint Genome Institute"/>
            <person name="Kuo A."/>
            <person name="Kohler A."/>
            <person name="Costa M.D."/>
            <person name="Nagy L.G."/>
            <person name="Floudas D."/>
            <person name="Copeland A."/>
            <person name="Barry K.W."/>
            <person name="Cichocki N."/>
            <person name="Veneault-Fourrey C."/>
            <person name="LaButti K."/>
            <person name="Lindquist E.A."/>
            <person name="Lipzen A."/>
            <person name="Lundell T."/>
            <person name="Morin E."/>
            <person name="Murat C."/>
            <person name="Sun H."/>
            <person name="Tunlid A."/>
            <person name="Henrissat B."/>
            <person name="Grigoriev I.V."/>
            <person name="Hibbett D.S."/>
            <person name="Martin F."/>
            <person name="Nordberg H.P."/>
            <person name="Cantor M.N."/>
            <person name="Hua S.X."/>
        </authorList>
    </citation>
    <scope>NUCLEOTIDE SEQUENCE [LARGE SCALE GENOMIC DNA]</scope>
    <source>
        <strain evidence="1 2">Marx 270</strain>
    </source>
</reference>
<sequence length="106" mass="12491">MATRHSACRYRSSYCRNFDDFTASLELVSPYPNAIFGLTTSPPWVSQAQWHLRTACMLLRFSERTSNVPNGVTRYEEIKAYRENEKHELQYAVERALSHNYEVRRL</sequence>
<proteinExistence type="predicted"/>
<evidence type="ECO:0000313" key="1">
    <source>
        <dbReference type="EMBL" id="KIO04788.1"/>
    </source>
</evidence>
<protein>
    <submittedName>
        <fullName evidence="1">Uncharacterized protein</fullName>
    </submittedName>
</protein>
<dbReference type="InParanoid" id="A0A0C3J6X9"/>
<accession>A0A0C3J6X9</accession>
<dbReference type="Proteomes" id="UP000054217">
    <property type="component" value="Unassembled WGS sequence"/>
</dbReference>
<evidence type="ECO:0000313" key="2">
    <source>
        <dbReference type="Proteomes" id="UP000054217"/>
    </source>
</evidence>
<dbReference type="AlphaFoldDB" id="A0A0C3J6X9"/>
<gene>
    <name evidence="1" type="ORF">M404DRAFT_25887</name>
</gene>
<name>A0A0C3J6X9_PISTI</name>
<dbReference type="HOGENOM" id="CLU_2224297_0_0_1"/>
<organism evidence="1 2">
    <name type="scientific">Pisolithus tinctorius Marx 270</name>
    <dbReference type="NCBI Taxonomy" id="870435"/>
    <lineage>
        <taxon>Eukaryota</taxon>
        <taxon>Fungi</taxon>
        <taxon>Dikarya</taxon>
        <taxon>Basidiomycota</taxon>
        <taxon>Agaricomycotina</taxon>
        <taxon>Agaricomycetes</taxon>
        <taxon>Agaricomycetidae</taxon>
        <taxon>Boletales</taxon>
        <taxon>Sclerodermatineae</taxon>
        <taxon>Pisolithaceae</taxon>
        <taxon>Pisolithus</taxon>
    </lineage>
</organism>